<feature type="domain" description="GP-PDE" evidence="1">
    <location>
        <begin position="1"/>
        <end position="270"/>
    </location>
</feature>
<dbReference type="Proteomes" id="UP001198163">
    <property type="component" value="Unassembled WGS sequence"/>
</dbReference>
<dbReference type="GO" id="GO:0006629">
    <property type="term" value="P:lipid metabolic process"/>
    <property type="evidence" value="ECO:0007669"/>
    <property type="project" value="InterPro"/>
</dbReference>
<dbReference type="InterPro" id="IPR030395">
    <property type="entry name" value="GP_PDE_dom"/>
</dbReference>
<dbReference type="EMBL" id="JAINWA010000003">
    <property type="protein sequence ID" value="MCD1655687.1"/>
    <property type="molecule type" value="Genomic_DNA"/>
</dbReference>
<dbReference type="Gene3D" id="3.20.20.190">
    <property type="entry name" value="Phosphatidylinositol (PI) phosphodiesterase"/>
    <property type="match status" value="1"/>
</dbReference>
<dbReference type="PANTHER" id="PTHR46211">
    <property type="entry name" value="GLYCEROPHOSPHORYL DIESTER PHOSPHODIESTERASE"/>
    <property type="match status" value="1"/>
</dbReference>
<dbReference type="PANTHER" id="PTHR46211:SF14">
    <property type="entry name" value="GLYCEROPHOSPHODIESTER PHOSPHODIESTERASE"/>
    <property type="match status" value="1"/>
</dbReference>
<name>A0AAE3EJL0_9SPIR</name>
<evidence type="ECO:0000259" key="1">
    <source>
        <dbReference type="PROSITE" id="PS51704"/>
    </source>
</evidence>
<dbReference type="PROSITE" id="PS51704">
    <property type="entry name" value="GP_PDE"/>
    <property type="match status" value="1"/>
</dbReference>
<sequence length="289" mass="33063">MKVLAHRGAMALAPQNTMPAFRLAWESGADGIELDVQCTKDGISVVFHDDRLDDLTDGAGPVRGYTLEQLQKLDAGSHFGSEWKGERIPTLEEVLRERPKGSIVNIEIKTEMEFDPFFDKILHFWRFYPPLARDRESPREKEALRTAKTTANCLRGLLPEFPDLRENIIVSSFDPAALEFFRAEMPEIAQGFLYCVEVRRDTRPLMKEIAHEAVHPSVFEINARKTRGIHAAGKKVNCWTVNKDAQVRKLYRMGVDTIITNHPHRMVKHIKELDENNKKRAGKADTFNR</sequence>
<dbReference type="RefSeq" id="WP_230757312.1">
    <property type="nucleotide sequence ID" value="NZ_JAINWA010000003.1"/>
</dbReference>
<dbReference type="AlphaFoldDB" id="A0AAE3EJL0"/>
<organism evidence="2 3">
    <name type="scientific">Teretinema zuelzerae</name>
    <dbReference type="NCBI Taxonomy" id="156"/>
    <lineage>
        <taxon>Bacteria</taxon>
        <taxon>Pseudomonadati</taxon>
        <taxon>Spirochaetota</taxon>
        <taxon>Spirochaetia</taxon>
        <taxon>Spirochaetales</taxon>
        <taxon>Treponemataceae</taxon>
        <taxon>Teretinema</taxon>
    </lineage>
</organism>
<protein>
    <recommendedName>
        <fullName evidence="1">GP-PDE domain-containing protein</fullName>
    </recommendedName>
</protein>
<keyword evidence="3" id="KW-1185">Reference proteome</keyword>
<accession>A0AAE3EJL0</accession>
<dbReference type="SUPFAM" id="SSF51695">
    <property type="entry name" value="PLC-like phosphodiesterases"/>
    <property type="match status" value="1"/>
</dbReference>
<dbReference type="GO" id="GO:0008081">
    <property type="term" value="F:phosphoric diester hydrolase activity"/>
    <property type="evidence" value="ECO:0007669"/>
    <property type="project" value="InterPro"/>
</dbReference>
<proteinExistence type="predicted"/>
<gene>
    <name evidence="2" type="ORF">K7J14_13400</name>
</gene>
<comment type="caution">
    <text evidence="2">The sequence shown here is derived from an EMBL/GenBank/DDBJ whole genome shotgun (WGS) entry which is preliminary data.</text>
</comment>
<reference evidence="2" key="1">
    <citation type="submission" date="2021-08" db="EMBL/GenBank/DDBJ databases">
        <title>Comparative analyses of Brucepasteria parasyntrophica and Teretinema zuelzerae.</title>
        <authorList>
            <person name="Song Y."/>
            <person name="Brune A."/>
        </authorList>
    </citation>
    <scope>NUCLEOTIDE SEQUENCE</scope>
    <source>
        <strain evidence="2">DSM 1903</strain>
    </source>
</reference>
<dbReference type="InterPro" id="IPR017946">
    <property type="entry name" value="PLC-like_Pdiesterase_TIM-brl"/>
</dbReference>
<evidence type="ECO:0000313" key="2">
    <source>
        <dbReference type="EMBL" id="MCD1655687.1"/>
    </source>
</evidence>
<evidence type="ECO:0000313" key="3">
    <source>
        <dbReference type="Proteomes" id="UP001198163"/>
    </source>
</evidence>
<dbReference type="Pfam" id="PF03009">
    <property type="entry name" value="GDPD"/>
    <property type="match status" value="2"/>
</dbReference>